<feature type="transmembrane region" description="Helical" evidence="8">
    <location>
        <begin position="315"/>
        <end position="339"/>
    </location>
</feature>
<dbReference type="Pfam" id="PF00083">
    <property type="entry name" value="Sugar_tr"/>
    <property type="match status" value="1"/>
</dbReference>
<dbReference type="PANTHER" id="PTHR23503">
    <property type="entry name" value="SOLUTE CARRIER FAMILY 2"/>
    <property type="match status" value="1"/>
</dbReference>
<sequence>MAGRSIGQVMRAVTPYLMLLLFVATIGSLQFGFHLAELNAPQDVITCHRKSISAAARIADRLSKLAGKGGDQHATAAFLKQCIPMSEAAFATISSIFTVGGLAGALGAGPLASTRGRVPAMRYTATLYIVGAITESLSSSVLVMCIGRLFSGAGAGASTVIVPLYISEISPPDERGFFGAMTQVSINIGILLAQTLGYFLSYGEAWRYIFGVGACVAATQHVGLCLVPESPAWLAANGGASKARKILQRIRGNGIDIQEETSTWASDSTGPDSNAEAEGLLTRPDEEGLQPRAASRSIGLMGFLEVARDPTTRPAIIAVVGVMIIQQFCGINSVIMYSVSLLADLLPTSSALLTIIISGVNLAMTIACAPLPDRLGRKACLLISIIGQGSSSLVLAFSIIFRAKVVSAIAVVFFVAFFAVGLGPVPFIMASELVGQEAVGATQSWSLAANYIATFMVAQFFPIINTALNNALGRAGWVYFIFAGFAAMGAVFVAIRVPETKGKRSVDDVWGRTRRVD</sequence>
<evidence type="ECO:0000256" key="6">
    <source>
        <dbReference type="ARBA" id="ARBA00023136"/>
    </source>
</evidence>
<dbReference type="Gene3D" id="1.20.1250.20">
    <property type="entry name" value="MFS general substrate transporter like domains"/>
    <property type="match status" value="1"/>
</dbReference>
<feature type="transmembrane region" description="Helical" evidence="8">
    <location>
        <begin position="476"/>
        <end position="495"/>
    </location>
</feature>
<evidence type="ECO:0000313" key="11">
    <source>
        <dbReference type="Proteomes" id="UP000078544"/>
    </source>
</evidence>
<dbReference type="InterPro" id="IPR005828">
    <property type="entry name" value="MFS_sugar_transport-like"/>
</dbReference>
<feature type="domain" description="Major facilitator superfamily (MFS) profile" evidence="9">
    <location>
        <begin position="20"/>
        <end position="501"/>
    </location>
</feature>
<keyword evidence="6 8" id="KW-0472">Membrane</keyword>
<dbReference type="EMBL" id="AZGY01000026">
    <property type="protein sequence ID" value="KZZ89189.1"/>
    <property type="molecule type" value="Genomic_DNA"/>
</dbReference>
<evidence type="ECO:0000256" key="8">
    <source>
        <dbReference type="SAM" id="Phobius"/>
    </source>
</evidence>
<dbReference type="PROSITE" id="PS50850">
    <property type="entry name" value="MFS"/>
    <property type="match status" value="1"/>
</dbReference>
<feature type="transmembrane region" description="Helical" evidence="8">
    <location>
        <begin position="445"/>
        <end position="464"/>
    </location>
</feature>
<dbReference type="PROSITE" id="PS00217">
    <property type="entry name" value="SUGAR_TRANSPORT_2"/>
    <property type="match status" value="1"/>
</dbReference>
<feature type="transmembrane region" description="Helical" evidence="8">
    <location>
        <begin position="178"/>
        <end position="200"/>
    </location>
</feature>
<feature type="transmembrane region" description="Helical" evidence="8">
    <location>
        <begin position="12"/>
        <end position="33"/>
    </location>
</feature>
<dbReference type="InterPro" id="IPR045263">
    <property type="entry name" value="GLUT"/>
</dbReference>
<protein>
    <submittedName>
        <fullName evidence="10">General substrate transporter</fullName>
    </submittedName>
</protein>
<dbReference type="SUPFAM" id="SSF103473">
    <property type="entry name" value="MFS general substrate transporter"/>
    <property type="match status" value="1"/>
</dbReference>
<dbReference type="PRINTS" id="PR00171">
    <property type="entry name" value="SUGRTRNSPORT"/>
</dbReference>
<dbReference type="GO" id="GO:0015149">
    <property type="term" value="F:hexose transmembrane transporter activity"/>
    <property type="evidence" value="ECO:0007669"/>
    <property type="project" value="TreeGrafter"/>
</dbReference>
<keyword evidence="5 8" id="KW-1133">Transmembrane helix</keyword>
<dbReference type="NCBIfam" id="TIGR00879">
    <property type="entry name" value="SP"/>
    <property type="match status" value="1"/>
</dbReference>
<feature type="transmembrane region" description="Helical" evidence="8">
    <location>
        <begin position="123"/>
        <end position="143"/>
    </location>
</feature>
<reference evidence="10 11" key="1">
    <citation type="journal article" date="2016" name="Genome Biol. Evol.">
        <title>Divergent and convergent evolution of fungal pathogenicity.</title>
        <authorList>
            <person name="Shang Y."/>
            <person name="Xiao G."/>
            <person name="Zheng P."/>
            <person name="Cen K."/>
            <person name="Zhan S."/>
            <person name="Wang C."/>
        </authorList>
    </citation>
    <scope>NUCLEOTIDE SEQUENCE [LARGE SCALE GENOMIC DNA]</scope>
    <source>
        <strain evidence="10 11">RCEF 2490</strain>
    </source>
</reference>
<name>A0A167WRT2_9HYPO</name>
<dbReference type="GO" id="GO:0016020">
    <property type="term" value="C:membrane"/>
    <property type="evidence" value="ECO:0007669"/>
    <property type="project" value="UniProtKB-SubCell"/>
</dbReference>
<evidence type="ECO:0000256" key="2">
    <source>
        <dbReference type="ARBA" id="ARBA00010992"/>
    </source>
</evidence>
<comment type="caution">
    <text evidence="10">The sequence shown here is derived from an EMBL/GenBank/DDBJ whole genome shotgun (WGS) entry which is preliminary data.</text>
</comment>
<feature type="transmembrane region" description="Helical" evidence="8">
    <location>
        <begin position="407"/>
        <end position="433"/>
    </location>
</feature>
<keyword evidence="11" id="KW-1185">Reference proteome</keyword>
<evidence type="ECO:0000256" key="1">
    <source>
        <dbReference type="ARBA" id="ARBA00004141"/>
    </source>
</evidence>
<evidence type="ECO:0000259" key="9">
    <source>
        <dbReference type="PROSITE" id="PS50850"/>
    </source>
</evidence>
<dbReference type="STRING" id="1081109.A0A167WRT2"/>
<dbReference type="InterPro" id="IPR005829">
    <property type="entry name" value="Sugar_transporter_CS"/>
</dbReference>
<dbReference type="InterPro" id="IPR020846">
    <property type="entry name" value="MFS_dom"/>
</dbReference>
<dbReference type="OrthoDB" id="4540492at2759"/>
<evidence type="ECO:0000256" key="7">
    <source>
        <dbReference type="RuleBase" id="RU003346"/>
    </source>
</evidence>
<dbReference type="InterPro" id="IPR036259">
    <property type="entry name" value="MFS_trans_sf"/>
</dbReference>
<gene>
    <name evidence="10" type="ORF">AAL_07837</name>
</gene>
<comment type="similarity">
    <text evidence="2 7">Belongs to the major facilitator superfamily. Sugar transporter (TC 2.A.1.1) family.</text>
</comment>
<dbReference type="AlphaFoldDB" id="A0A167WRT2"/>
<evidence type="ECO:0000256" key="3">
    <source>
        <dbReference type="ARBA" id="ARBA00022448"/>
    </source>
</evidence>
<dbReference type="InterPro" id="IPR003663">
    <property type="entry name" value="Sugar/inositol_transpt"/>
</dbReference>
<dbReference type="PANTHER" id="PTHR23503:SF8">
    <property type="entry name" value="FACILITATED GLUCOSE TRANSPORTER PROTEIN 1"/>
    <property type="match status" value="1"/>
</dbReference>
<comment type="subcellular location">
    <subcellularLocation>
        <location evidence="1">Membrane</location>
        <topology evidence="1">Multi-pass membrane protein</topology>
    </subcellularLocation>
</comment>
<accession>A0A167WRT2</accession>
<dbReference type="Proteomes" id="UP000078544">
    <property type="component" value="Unassembled WGS sequence"/>
</dbReference>
<evidence type="ECO:0000256" key="5">
    <source>
        <dbReference type="ARBA" id="ARBA00022989"/>
    </source>
</evidence>
<feature type="transmembrane region" description="Helical" evidence="8">
    <location>
        <begin position="88"/>
        <end position="111"/>
    </location>
</feature>
<feature type="transmembrane region" description="Helical" evidence="8">
    <location>
        <begin position="351"/>
        <end position="372"/>
    </location>
</feature>
<evidence type="ECO:0000256" key="4">
    <source>
        <dbReference type="ARBA" id="ARBA00022692"/>
    </source>
</evidence>
<organism evidence="10 11">
    <name type="scientific">Moelleriella libera RCEF 2490</name>
    <dbReference type="NCBI Taxonomy" id="1081109"/>
    <lineage>
        <taxon>Eukaryota</taxon>
        <taxon>Fungi</taxon>
        <taxon>Dikarya</taxon>
        <taxon>Ascomycota</taxon>
        <taxon>Pezizomycotina</taxon>
        <taxon>Sordariomycetes</taxon>
        <taxon>Hypocreomycetidae</taxon>
        <taxon>Hypocreales</taxon>
        <taxon>Clavicipitaceae</taxon>
        <taxon>Moelleriella</taxon>
    </lineage>
</organism>
<keyword evidence="4 8" id="KW-0812">Transmembrane</keyword>
<evidence type="ECO:0000313" key="10">
    <source>
        <dbReference type="EMBL" id="KZZ89189.1"/>
    </source>
</evidence>
<keyword evidence="3 7" id="KW-0813">Transport</keyword>
<feature type="transmembrane region" description="Helical" evidence="8">
    <location>
        <begin position="379"/>
        <end position="401"/>
    </location>
</feature>
<proteinExistence type="inferred from homology"/>